<feature type="transmembrane region" description="Helical" evidence="1">
    <location>
        <begin position="204"/>
        <end position="222"/>
    </location>
</feature>
<dbReference type="Pfam" id="PF13676">
    <property type="entry name" value="TIR_2"/>
    <property type="match status" value="1"/>
</dbReference>
<keyword evidence="1" id="KW-0812">Transmembrane</keyword>
<evidence type="ECO:0000259" key="2">
    <source>
        <dbReference type="Pfam" id="PF13676"/>
    </source>
</evidence>
<gene>
    <name evidence="3" type="ORF">HELGO_WM24559</name>
</gene>
<dbReference type="EMBL" id="CACVAR010000371">
    <property type="protein sequence ID" value="CAA6824438.1"/>
    <property type="molecule type" value="Genomic_DNA"/>
</dbReference>
<accession>A0A6S6U8N4</accession>
<proteinExistence type="predicted"/>
<dbReference type="Gene3D" id="3.40.50.10140">
    <property type="entry name" value="Toll/interleukin-1 receptor homology (TIR) domain"/>
    <property type="match status" value="1"/>
</dbReference>
<organism evidence="3">
    <name type="scientific">uncultured Sulfurovum sp</name>
    <dbReference type="NCBI Taxonomy" id="269237"/>
    <lineage>
        <taxon>Bacteria</taxon>
        <taxon>Pseudomonadati</taxon>
        <taxon>Campylobacterota</taxon>
        <taxon>Epsilonproteobacteria</taxon>
        <taxon>Campylobacterales</taxon>
        <taxon>Sulfurovaceae</taxon>
        <taxon>Sulfurovum</taxon>
        <taxon>environmental samples</taxon>
    </lineage>
</organism>
<sequence length="227" mass="26686">MQVESYYDVFISFKDSDDKGNDTEDKKVAYELYTYLIKKKLTVFFSAETFIQHGTDQWRNEIEHAIQVSKIFIAVGSQKTYMQSKWLQLERTSFLALRSIDNTRAIYSYLITPMTIKDLPDDIKEVSSFSPNNRDKLYQYISQHLRAIKLKKQPILLKRNSDRSIPIQNSIDTISSRIIPFSLILFSLSIFSKLQYPYLELDSVIYAYIVISLIILKVYILIKEKFK</sequence>
<dbReference type="InterPro" id="IPR000157">
    <property type="entry name" value="TIR_dom"/>
</dbReference>
<dbReference type="InterPro" id="IPR035897">
    <property type="entry name" value="Toll_tir_struct_dom_sf"/>
</dbReference>
<name>A0A6S6U8N4_9BACT</name>
<reference evidence="3" key="1">
    <citation type="submission" date="2020-01" db="EMBL/GenBank/DDBJ databases">
        <authorList>
            <person name="Meier V. D."/>
            <person name="Meier V D."/>
        </authorList>
    </citation>
    <scope>NUCLEOTIDE SEQUENCE</scope>
    <source>
        <strain evidence="3">HLG_WM_MAG_03</strain>
    </source>
</reference>
<protein>
    <recommendedName>
        <fullName evidence="2">TIR domain-containing protein</fullName>
    </recommendedName>
</protein>
<feature type="domain" description="TIR" evidence="2">
    <location>
        <begin position="9"/>
        <end position="112"/>
    </location>
</feature>
<dbReference type="AlphaFoldDB" id="A0A6S6U8N4"/>
<evidence type="ECO:0000256" key="1">
    <source>
        <dbReference type="SAM" id="Phobius"/>
    </source>
</evidence>
<dbReference type="SUPFAM" id="SSF52200">
    <property type="entry name" value="Toll/Interleukin receptor TIR domain"/>
    <property type="match status" value="1"/>
</dbReference>
<keyword evidence="1" id="KW-1133">Transmembrane helix</keyword>
<feature type="transmembrane region" description="Helical" evidence="1">
    <location>
        <begin position="178"/>
        <end position="198"/>
    </location>
</feature>
<dbReference type="GO" id="GO:0007165">
    <property type="term" value="P:signal transduction"/>
    <property type="evidence" value="ECO:0007669"/>
    <property type="project" value="InterPro"/>
</dbReference>
<keyword evidence="1" id="KW-0472">Membrane</keyword>
<evidence type="ECO:0000313" key="3">
    <source>
        <dbReference type="EMBL" id="CAA6824438.1"/>
    </source>
</evidence>